<reference evidence="2" key="1">
    <citation type="submission" date="2016-11" db="EMBL/GenBank/DDBJ databases">
        <authorList>
            <person name="Varghese N."/>
            <person name="Submissions S."/>
        </authorList>
    </citation>
    <scope>NUCLEOTIDE SEQUENCE [LARGE SCALE GENOMIC DNA]</scope>
    <source>
        <strain evidence="2">DSM 16219</strain>
    </source>
</reference>
<dbReference type="InterPro" id="IPR046182">
    <property type="entry name" value="DUF6210"/>
</dbReference>
<proteinExistence type="predicted"/>
<dbReference type="EMBL" id="FQZU01000011">
    <property type="protein sequence ID" value="SHJ75834.1"/>
    <property type="molecule type" value="Genomic_DNA"/>
</dbReference>
<dbReference type="RefSeq" id="WP_211482800.1">
    <property type="nucleotide sequence ID" value="NZ_FQZU01000011.1"/>
</dbReference>
<dbReference type="AlphaFoldDB" id="A0A1M6LX59"/>
<gene>
    <name evidence="1" type="ORF">SAMN02745216_02213</name>
</gene>
<organism evidence="1 2">
    <name type="scientific">Desulfatibacillum alkenivorans DSM 16219</name>
    <dbReference type="NCBI Taxonomy" id="1121393"/>
    <lineage>
        <taxon>Bacteria</taxon>
        <taxon>Pseudomonadati</taxon>
        <taxon>Thermodesulfobacteriota</taxon>
        <taxon>Desulfobacteria</taxon>
        <taxon>Desulfobacterales</taxon>
        <taxon>Desulfatibacillaceae</taxon>
        <taxon>Desulfatibacillum</taxon>
    </lineage>
</organism>
<protein>
    <submittedName>
        <fullName evidence="1">Uncharacterized protein</fullName>
    </submittedName>
</protein>
<evidence type="ECO:0000313" key="2">
    <source>
        <dbReference type="Proteomes" id="UP000183994"/>
    </source>
</evidence>
<dbReference type="Proteomes" id="UP000183994">
    <property type="component" value="Unassembled WGS sequence"/>
</dbReference>
<keyword evidence="2" id="KW-1185">Reference proteome</keyword>
<name>A0A1M6LX59_9BACT</name>
<sequence length="150" mass="16929">MTKKAPMPTLRLCDIGERIGLIIVWKSGVVYSNQTGGLACFLSKQEGVFVPIGEGLLNQDELLWEHFTGSKWFGACMDGIDEETADYIDEVLEQNIETSCVKVDRSRLGKSHEAWIYVKIMDDPNSEERRIIKGFDGCRAILTWDNSELP</sequence>
<evidence type="ECO:0000313" key="1">
    <source>
        <dbReference type="EMBL" id="SHJ75834.1"/>
    </source>
</evidence>
<dbReference type="STRING" id="1121393.SAMN02745216_02213"/>
<accession>A0A1M6LX59</accession>
<dbReference type="Pfam" id="PF19715">
    <property type="entry name" value="DUF6210"/>
    <property type="match status" value="1"/>
</dbReference>